<keyword evidence="8" id="KW-1185">Reference proteome</keyword>
<evidence type="ECO:0000313" key="9">
    <source>
        <dbReference type="WBParaSite" id="maker-unitig_10125-snap-gene-0.2-mRNA-1"/>
    </source>
</evidence>
<sequence>FTYVAELSISTLQRYWRSAVCQKRSARLRTLNSNSRWVYGYRGRDCRSNLYHLPTGELVYFVASVVVLHNVEEGTRATTRGTMTIAPGSNHHGLWSGCWHDKKQGKPHVRIWSSVDLTTLHVLGLGDFERAVSCLAFSRADGGTHLCVVDDANEHAISTSTEPVLACECHPLDAGVIITCGKNQLAFWTLEGCQLTRKNGIYDKHDKPKFVLCLTFSQNGDLITGDSNGSILAVTEAHEGGIFSLCAMKDDKLVSGGRDRRLVQWDSAYNRTGAEATVPEQYGPIRTLAQVAQVCILRVNAGPGLPGQQHLRVRLPPRPGRKYSRIGRCCGHSSFITHLDWSADCVHLRSKLGRTTSCCSGLPPTAGSSPSSLRDSEWASQRCAISFDTAASGRRAADGTDIKRQRPQLRRQLPPGTIFGQVCLYRYPCFRLGSKGHAAAGHSSHVTNVRFLRDSSRLLSTGGRRTPPCCSEEIA</sequence>
<dbReference type="Pfam" id="PF23414">
    <property type="entry name" value="Beta-prop_EML_2"/>
    <property type="match status" value="1"/>
</dbReference>
<dbReference type="InterPro" id="IPR005108">
    <property type="entry name" value="HELP"/>
</dbReference>
<keyword evidence="4" id="KW-0677">Repeat</keyword>
<dbReference type="InterPro" id="IPR055442">
    <property type="entry name" value="Beta-prop_EML-like_2nd"/>
</dbReference>
<dbReference type="SUPFAM" id="SSF50978">
    <property type="entry name" value="WD40 repeat-like"/>
    <property type="match status" value="1"/>
</dbReference>
<dbReference type="Pfam" id="PF03451">
    <property type="entry name" value="HELP"/>
    <property type="match status" value="1"/>
</dbReference>
<dbReference type="SMART" id="SM00320">
    <property type="entry name" value="WD40"/>
    <property type="match status" value="2"/>
</dbReference>
<feature type="domain" description="EML-like first beta-propeller" evidence="6">
    <location>
        <begin position="100"/>
        <end position="292"/>
    </location>
</feature>
<comment type="subcellular location">
    <subcellularLocation>
        <location evidence="1">Cytoplasm</location>
        <location evidence="1">Cytoskeleton</location>
    </subcellularLocation>
</comment>
<evidence type="ECO:0000313" key="8">
    <source>
        <dbReference type="Proteomes" id="UP000095280"/>
    </source>
</evidence>
<dbReference type="InterPro" id="IPR050630">
    <property type="entry name" value="WD_repeat_EMAP"/>
</dbReference>
<keyword evidence="3" id="KW-0493">Microtubule</keyword>
<protein>
    <submittedName>
        <fullName evidence="9">HELP domain-containing protein</fullName>
    </submittedName>
</protein>
<dbReference type="Gene3D" id="2.130.10.10">
    <property type="entry name" value="YVTN repeat-like/Quinoprotein amine dehydrogenase"/>
    <property type="match status" value="2"/>
</dbReference>
<dbReference type="WBParaSite" id="maker-unitig_10125-snap-gene-0.2-mRNA-1">
    <property type="protein sequence ID" value="maker-unitig_10125-snap-gene-0.2-mRNA-1"/>
    <property type="gene ID" value="maker-unitig_10125-snap-gene-0.2"/>
</dbReference>
<evidence type="ECO:0000256" key="5">
    <source>
        <dbReference type="ARBA" id="ARBA00023212"/>
    </source>
</evidence>
<accession>A0A1I8F246</accession>
<evidence type="ECO:0000256" key="1">
    <source>
        <dbReference type="ARBA" id="ARBA00004245"/>
    </source>
</evidence>
<evidence type="ECO:0000259" key="6">
    <source>
        <dbReference type="Pfam" id="PF23409"/>
    </source>
</evidence>
<dbReference type="AlphaFoldDB" id="A0A1I8F246"/>
<evidence type="ECO:0000256" key="2">
    <source>
        <dbReference type="ARBA" id="ARBA00022574"/>
    </source>
</evidence>
<dbReference type="InterPro" id="IPR055439">
    <property type="entry name" value="Beta-prop_EML_1st"/>
</dbReference>
<dbReference type="Proteomes" id="UP000095280">
    <property type="component" value="Unplaced"/>
</dbReference>
<reference evidence="9" key="1">
    <citation type="submission" date="2016-11" db="UniProtKB">
        <authorList>
            <consortium name="WormBaseParasite"/>
        </authorList>
    </citation>
    <scope>IDENTIFICATION</scope>
</reference>
<dbReference type="InterPro" id="IPR015943">
    <property type="entry name" value="WD40/YVTN_repeat-like_dom_sf"/>
</dbReference>
<evidence type="ECO:0000256" key="4">
    <source>
        <dbReference type="ARBA" id="ARBA00022737"/>
    </source>
</evidence>
<proteinExistence type="predicted"/>
<dbReference type="GO" id="GO:0072686">
    <property type="term" value="C:mitotic spindle"/>
    <property type="evidence" value="ECO:0007669"/>
    <property type="project" value="TreeGrafter"/>
</dbReference>
<dbReference type="GO" id="GO:0008017">
    <property type="term" value="F:microtubule binding"/>
    <property type="evidence" value="ECO:0007669"/>
    <property type="project" value="TreeGrafter"/>
</dbReference>
<keyword evidence="2" id="KW-0853">WD repeat</keyword>
<feature type="domain" description="EML-like second beta-propeller" evidence="7">
    <location>
        <begin position="321"/>
        <end position="464"/>
    </location>
</feature>
<dbReference type="InterPro" id="IPR001680">
    <property type="entry name" value="WD40_rpt"/>
</dbReference>
<dbReference type="PANTHER" id="PTHR13720:SF50">
    <property type="entry name" value="ECHINODERM MICROTUBULE-ASSOCIATED PROTEIN-LIKE 2"/>
    <property type="match status" value="1"/>
</dbReference>
<organism evidence="8 9">
    <name type="scientific">Macrostomum lignano</name>
    <dbReference type="NCBI Taxonomy" id="282301"/>
    <lineage>
        <taxon>Eukaryota</taxon>
        <taxon>Metazoa</taxon>
        <taxon>Spiralia</taxon>
        <taxon>Lophotrochozoa</taxon>
        <taxon>Platyhelminthes</taxon>
        <taxon>Rhabditophora</taxon>
        <taxon>Macrostomorpha</taxon>
        <taxon>Macrostomida</taxon>
        <taxon>Macrostomidae</taxon>
        <taxon>Macrostomum</taxon>
    </lineage>
</organism>
<dbReference type="Pfam" id="PF23409">
    <property type="entry name" value="Beta-prop_EML"/>
    <property type="match status" value="1"/>
</dbReference>
<keyword evidence="5" id="KW-0206">Cytoskeleton</keyword>
<keyword evidence="5" id="KW-0963">Cytoplasm</keyword>
<dbReference type="GO" id="GO:0005874">
    <property type="term" value="C:microtubule"/>
    <property type="evidence" value="ECO:0007669"/>
    <property type="project" value="UniProtKB-KW"/>
</dbReference>
<evidence type="ECO:0000256" key="3">
    <source>
        <dbReference type="ARBA" id="ARBA00022701"/>
    </source>
</evidence>
<evidence type="ECO:0000259" key="7">
    <source>
        <dbReference type="Pfam" id="PF23414"/>
    </source>
</evidence>
<dbReference type="PANTHER" id="PTHR13720">
    <property type="entry name" value="WD-40 REPEAT PROTEIN"/>
    <property type="match status" value="1"/>
</dbReference>
<dbReference type="InterPro" id="IPR036322">
    <property type="entry name" value="WD40_repeat_dom_sf"/>
</dbReference>
<name>A0A1I8F246_9PLAT</name>
<dbReference type="GO" id="GO:0000226">
    <property type="term" value="P:microtubule cytoskeleton organization"/>
    <property type="evidence" value="ECO:0007669"/>
    <property type="project" value="TreeGrafter"/>
</dbReference>